<evidence type="ECO:0000313" key="1">
    <source>
        <dbReference type="EMBL" id="MBN3285166.1"/>
    </source>
</evidence>
<accession>A0ABS2YEM4</accession>
<reference evidence="1" key="1">
    <citation type="journal article" date="2021" name="Cell">
        <title>Tracing the genetic footprints of vertebrate landing in non-teleost ray-finned fishes.</title>
        <authorList>
            <person name="Bi X."/>
            <person name="Wang K."/>
            <person name="Yang L."/>
            <person name="Pan H."/>
            <person name="Jiang H."/>
            <person name="Wei Q."/>
            <person name="Fang M."/>
            <person name="Yu H."/>
            <person name="Zhu C."/>
            <person name="Cai Y."/>
            <person name="He Y."/>
            <person name="Gan X."/>
            <person name="Zeng H."/>
            <person name="Yu D."/>
            <person name="Zhu Y."/>
            <person name="Jiang H."/>
            <person name="Qiu Q."/>
            <person name="Yang H."/>
            <person name="Zhang Y.E."/>
            <person name="Wang W."/>
            <person name="Zhu M."/>
            <person name="He S."/>
            <person name="Zhang G."/>
        </authorList>
    </citation>
    <scope>NUCLEOTIDE SEQUENCE</scope>
    <source>
        <strain evidence="1">Pddl_001</strain>
    </source>
</reference>
<protein>
    <submittedName>
        <fullName evidence="1">VP13B protein</fullName>
    </submittedName>
</protein>
<feature type="non-terminal residue" evidence="1">
    <location>
        <position position="1"/>
    </location>
</feature>
<evidence type="ECO:0000313" key="2">
    <source>
        <dbReference type="Proteomes" id="UP001166093"/>
    </source>
</evidence>
<feature type="non-terminal residue" evidence="1">
    <location>
        <position position="96"/>
    </location>
</feature>
<keyword evidence="2" id="KW-1185">Reference proteome</keyword>
<dbReference type="EMBL" id="JAAWVQ010144241">
    <property type="protein sequence ID" value="MBN3285166.1"/>
    <property type="molecule type" value="Genomic_DNA"/>
</dbReference>
<name>A0ABS2YEM4_POLSP</name>
<dbReference type="PANTHER" id="PTHR12517">
    <property type="entry name" value="VACUOLAR PROTEIN SORTING-ASSOCIATED PROTEIN 13B"/>
    <property type="match status" value="1"/>
</dbReference>
<gene>
    <name evidence="1" type="primary">Vps13b_0</name>
    <name evidence="1" type="ORF">GTO93_0003878</name>
</gene>
<dbReference type="PANTHER" id="PTHR12517:SF0">
    <property type="entry name" value="INTERMEMBRANE LIPID TRANSFER PROTEIN VPS13B"/>
    <property type="match status" value="1"/>
</dbReference>
<proteinExistence type="predicted"/>
<comment type="caution">
    <text evidence="1">The sequence shown here is derived from an EMBL/GenBank/DDBJ whole genome shotgun (WGS) entry which is preliminary data.</text>
</comment>
<organism evidence="1 2">
    <name type="scientific">Polyodon spathula</name>
    <name type="common">North American paddlefish</name>
    <name type="synonym">Squalus spathula</name>
    <dbReference type="NCBI Taxonomy" id="7913"/>
    <lineage>
        <taxon>Eukaryota</taxon>
        <taxon>Metazoa</taxon>
        <taxon>Chordata</taxon>
        <taxon>Craniata</taxon>
        <taxon>Vertebrata</taxon>
        <taxon>Euteleostomi</taxon>
        <taxon>Actinopterygii</taxon>
        <taxon>Chondrostei</taxon>
        <taxon>Acipenseriformes</taxon>
        <taxon>Polyodontidae</taxon>
        <taxon>Polyodon</taxon>
    </lineage>
</organism>
<dbReference type="Proteomes" id="UP001166093">
    <property type="component" value="Unassembled WGS sequence"/>
</dbReference>
<dbReference type="InterPro" id="IPR039782">
    <property type="entry name" value="VPS13B"/>
</dbReference>
<sequence>ESLRLLPALQIQVNKVSLEHSVPVYADQLVSTVSSLSQPSDNLLHHCYAHCYLKIFGFQAGLTSLDSEGSFLPLTAIVASFSTALYGKVLRLPIYW</sequence>